<organism evidence="2 3">
    <name type="scientific">Rubus argutus</name>
    <name type="common">Southern blackberry</name>
    <dbReference type="NCBI Taxonomy" id="59490"/>
    <lineage>
        <taxon>Eukaryota</taxon>
        <taxon>Viridiplantae</taxon>
        <taxon>Streptophyta</taxon>
        <taxon>Embryophyta</taxon>
        <taxon>Tracheophyta</taxon>
        <taxon>Spermatophyta</taxon>
        <taxon>Magnoliopsida</taxon>
        <taxon>eudicotyledons</taxon>
        <taxon>Gunneridae</taxon>
        <taxon>Pentapetalae</taxon>
        <taxon>rosids</taxon>
        <taxon>fabids</taxon>
        <taxon>Rosales</taxon>
        <taxon>Rosaceae</taxon>
        <taxon>Rosoideae</taxon>
        <taxon>Rosoideae incertae sedis</taxon>
        <taxon>Rubus</taxon>
    </lineage>
</organism>
<dbReference type="EMBL" id="JBEDUW010000007">
    <property type="protein sequence ID" value="KAK9913693.1"/>
    <property type="molecule type" value="Genomic_DNA"/>
</dbReference>
<feature type="compositionally biased region" description="Polar residues" evidence="1">
    <location>
        <begin position="8"/>
        <end position="19"/>
    </location>
</feature>
<dbReference type="AlphaFoldDB" id="A0AAW1VZ89"/>
<gene>
    <name evidence="2" type="ORF">M0R45_037503</name>
</gene>
<protein>
    <recommendedName>
        <fullName evidence="4">C2 domain-containing protein</fullName>
    </recommendedName>
</protein>
<keyword evidence="3" id="KW-1185">Reference proteome</keyword>
<reference evidence="2 3" key="1">
    <citation type="journal article" date="2023" name="G3 (Bethesda)">
        <title>A chromosome-length genome assembly and annotation of blackberry (Rubus argutus, cv. 'Hillquist').</title>
        <authorList>
            <person name="Bruna T."/>
            <person name="Aryal R."/>
            <person name="Dudchenko O."/>
            <person name="Sargent D.J."/>
            <person name="Mead D."/>
            <person name="Buti M."/>
            <person name="Cavallini A."/>
            <person name="Hytonen T."/>
            <person name="Andres J."/>
            <person name="Pham M."/>
            <person name="Weisz D."/>
            <person name="Mascagni F."/>
            <person name="Usai G."/>
            <person name="Natali L."/>
            <person name="Bassil N."/>
            <person name="Fernandez G.E."/>
            <person name="Lomsadze A."/>
            <person name="Armour M."/>
            <person name="Olukolu B."/>
            <person name="Poorten T."/>
            <person name="Britton C."/>
            <person name="Davik J."/>
            <person name="Ashrafi H."/>
            <person name="Aiden E.L."/>
            <person name="Borodovsky M."/>
            <person name="Worthington M."/>
        </authorList>
    </citation>
    <scope>NUCLEOTIDE SEQUENCE [LARGE SCALE GENOMIC DNA]</scope>
    <source>
        <strain evidence="2">PI 553951</strain>
    </source>
</reference>
<accession>A0AAW1VZ89</accession>
<name>A0AAW1VZ89_RUBAR</name>
<comment type="caution">
    <text evidence="2">The sequence shown here is derived from an EMBL/GenBank/DDBJ whole genome shotgun (WGS) entry which is preliminary data.</text>
</comment>
<evidence type="ECO:0008006" key="4">
    <source>
        <dbReference type="Google" id="ProtNLM"/>
    </source>
</evidence>
<evidence type="ECO:0000313" key="3">
    <source>
        <dbReference type="Proteomes" id="UP001457282"/>
    </source>
</evidence>
<proteinExistence type="predicted"/>
<evidence type="ECO:0000256" key="1">
    <source>
        <dbReference type="SAM" id="MobiDB-lite"/>
    </source>
</evidence>
<dbReference type="PANTHER" id="PTHR38365">
    <property type="entry name" value="C2 DOMAIN-CONTAINING PROTEIN-RELATED"/>
    <property type="match status" value="1"/>
</dbReference>
<dbReference type="Proteomes" id="UP001457282">
    <property type="component" value="Unassembled WGS sequence"/>
</dbReference>
<sequence>MKRKHDSTLNNHTSRQNSGRAPAQKKLKKIIRPQKIDGVDLRLVLDRAVLLDPPSFGSLPPSERYYRIVWWIEPGGKEHTSVATQGLPNPEWNNKWTVNLGANPPVEALFVNVEVLRYNSKKNRCDPGTSDNPSIGEVIRARIPFPKTLDEKVKGRYELVKHDGAGNIMPAGDIILSMTLETYFFTSKAAGNISRPRIL</sequence>
<evidence type="ECO:0000313" key="2">
    <source>
        <dbReference type="EMBL" id="KAK9913693.1"/>
    </source>
</evidence>
<feature type="region of interest" description="Disordered" evidence="1">
    <location>
        <begin position="1"/>
        <end position="28"/>
    </location>
</feature>
<dbReference type="PANTHER" id="PTHR38365:SF1">
    <property type="entry name" value="C2 DOMAIN-CONTAINING PROTEIN"/>
    <property type="match status" value="1"/>
</dbReference>